<feature type="non-terminal residue" evidence="1">
    <location>
        <position position="45"/>
    </location>
</feature>
<accession>A0A3B0VWY1</accession>
<organism evidence="1">
    <name type="scientific">hydrothermal vent metagenome</name>
    <dbReference type="NCBI Taxonomy" id="652676"/>
    <lineage>
        <taxon>unclassified sequences</taxon>
        <taxon>metagenomes</taxon>
        <taxon>ecological metagenomes</taxon>
    </lineage>
</organism>
<dbReference type="AlphaFoldDB" id="A0A3B0VWY1"/>
<gene>
    <name evidence="1" type="ORF">MNBD_CHLOROFLEXI01-652</name>
</gene>
<sequence>MTPYFLMGILYLSLALLAALESSFSGLKIVPWFNGMVWLRVHLIT</sequence>
<reference evidence="1" key="1">
    <citation type="submission" date="2018-06" db="EMBL/GenBank/DDBJ databases">
        <authorList>
            <person name="Zhirakovskaya E."/>
        </authorList>
    </citation>
    <scope>NUCLEOTIDE SEQUENCE</scope>
</reference>
<protein>
    <submittedName>
        <fullName evidence="1">Uncharacterized protein</fullName>
    </submittedName>
</protein>
<evidence type="ECO:0000313" key="1">
    <source>
        <dbReference type="EMBL" id="VAW43622.1"/>
    </source>
</evidence>
<dbReference type="EMBL" id="UOEU01001124">
    <property type="protein sequence ID" value="VAW43622.1"/>
    <property type="molecule type" value="Genomic_DNA"/>
</dbReference>
<name>A0A3B0VWY1_9ZZZZ</name>
<proteinExistence type="predicted"/>